<protein>
    <submittedName>
        <fullName evidence="1">Uncharacterized protein</fullName>
    </submittedName>
</protein>
<gene>
    <name evidence="1" type="ORF">L6164_013168</name>
</gene>
<evidence type="ECO:0000313" key="2">
    <source>
        <dbReference type="Proteomes" id="UP000828941"/>
    </source>
</evidence>
<sequence>MRLMGSIPAEIGAINKLTYLNLSHNNLTGELPSTIGNLTQLVMLDVSSNSIDGEIPHEFINLKKLVLLNLTQNSFNGSIPSEIGYISSLKFLDISNNNLHGPIPSGLMNHCPYLKLNNNFLNGSVPTRITDLSSLDLSYNNFTSNYPEKTASYMLRILSAFMLGVFVACGVFYIVMLLYAAEDLKDAERRSKSEERRRNNADFSIWNYDGKVTYEDIIEATNDFDIKYCIGTGAYGSVYKTQLPNGKIVAVKKLYRMESENPSFDKSFGNEVKMLTEICHWNILRLYGFCLHKRNMFLVYEYMEGGSLSFVLANMMEKLSN</sequence>
<comment type="caution">
    <text evidence="1">The sequence shown here is derived from an EMBL/GenBank/DDBJ whole genome shotgun (WGS) entry which is preliminary data.</text>
</comment>
<dbReference type="EMBL" id="CM039430">
    <property type="protein sequence ID" value="KAI4346086.1"/>
    <property type="molecule type" value="Genomic_DNA"/>
</dbReference>
<keyword evidence="2" id="KW-1185">Reference proteome</keyword>
<organism evidence="1 2">
    <name type="scientific">Bauhinia variegata</name>
    <name type="common">Purple orchid tree</name>
    <name type="synonym">Phanera variegata</name>
    <dbReference type="NCBI Taxonomy" id="167791"/>
    <lineage>
        <taxon>Eukaryota</taxon>
        <taxon>Viridiplantae</taxon>
        <taxon>Streptophyta</taxon>
        <taxon>Embryophyta</taxon>
        <taxon>Tracheophyta</taxon>
        <taxon>Spermatophyta</taxon>
        <taxon>Magnoliopsida</taxon>
        <taxon>eudicotyledons</taxon>
        <taxon>Gunneridae</taxon>
        <taxon>Pentapetalae</taxon>
        <taxon>rosids</taxon>
        <taxon>fabids</taxon>
        <taxon>Fabales</taxon>
        <taxon>Fabaceae</taxon>
        <taxon>Cercidoideae</taxon>
        <taxon>Cercideae</taxon>
        <taxon>Bauhiniinae</taxon>
        <taxon>Bauhinia</taxon>
    </lineage>
</organism>
<evidence type="ECO:0000313" key="1">
    <source>
        <dbReference type="EMBL" id="KAI4346086.1"/>
    </source>
</evidence>
<accession>A0ACB9PCK7</accession>
<reference evidence="1 2" key="1">
    <citation type="journal article" date="2022" name="DNA Res.">
        <title>Chromosomal-level genome assembly of the orchid tree Bauhinia variegata (Leguminosae; Cercidoideae) supports the allotetraploid origin hypothesis of Bauhinia.</title>
        <authorList>
            <person name="Zhong Y."/>
            <person name="Chen Y."/>
            <person name="Zheng D."/>
            <person name="Pang J."/>
            <person name="Liu Y."/>
            <person name="Luo S."/>
            <person name="Meng S."/>
            <person name="Qian L."/>
            <person name="Wei D."/>
            <person name="Dai S."/>
            <person name="Zhou R."/>
        </authorList>
    </citation>
    <scope>NUCLEOTIDE SEQUENCE [LARGE SCALE GENOMIC DNA]</scope>
    <source>
        <strain evidence="1">BV-YZ2020</strain>
    </source>
</reference>
<dbReference type="Proteomes" id="UP000828941">
    <property type="component" value="Chromosome 5"/>
</dbReference>
<proteinExistence type="predicted"/>
<name>A0ACB9PCK7_BAUVA</name>